<dbReference type="OrthoDB" id="6244967at2759"/>
<gene>
    <name evidence="1" type="ORF">A3Q56_03552</name>
</gene>
<sequence length="106" mass="11976">IVSKGRIEQKIFVSNNVPADANAFRIHGLILEKNYRITIFAFNILGMGKGAYIEASTTPATIPDSPVFTIEEIRSTSVLFLYESDQYSENPGNVFYVQYKRLSEYS</sequence>
<dbReference type="InterPro" id="IPR013783">
    <property type="entry name" value="Ig-like_fold"/>
</dbReference>
<dbReference type="Gene3D" id="2.60.40.10">
    <property type="entry name" value="Immunoglobulins"/>
    <property type="match status" value="1"/>
</dbReference>
<evidence type="ECO:0008006" key="3">
    <source>
        <dbReference type="Google" id="ProtNLM"/>
    </source>
</evidence>
<evidence type="ECO:0000313" key="2">
    <source>
        <dbReference type="Proteomes" id="UP000078046"/>
    </source>
</evidence>
<dbReference type="Proteomes" id="UP000078046">
    <property type="component" value="Unassembled WGS sequence"/>
</dbReference>
<name>A0A177B3F2_9BILA</name>
<organism evidence="1 2">
    <name type="scientific">Intoshia linei</name>
    <dbReference type="NCBI Taxonomy" id="1819745"/>
    <lineage>
        <taxon>Eukaryota</taxon>
        <taxon>Metazoa</taxon>
        <taxon>Spiralia</taxon>
        <taxon>Lophotrochozoa</taxon>
        <taxon>Mesozoa</taxon>
        <taxon>Orthonectida</taxon>
        <taxon>Rhopaluridae</taxon>
        <taxon>Intoshia</taxon>
    </lineage>
</organism>
<reference evidence="1 2" key="1">
    <citation type="submission" date="2016-04" db="EMBL/GenBank/DDBJ databases">
        <title>The genome of Intoshia linei affirms orthonectids as highly simplified spiralians.</title>
        <authorList>
            <person name="Mikhailov K.V."/>
            <person name="Slusarev G.S."/>
            <person name="Nikitin M.A."/>
            <person name="Logacheva M.D."/>
            <person name="Penin A."/>
            <person name="Aleoshin V."/>
            <person name="Panchin Y.V."/>
        </authorList>
    </citation>
    <scope>NUCLEOTIDE SEQUENCE [LARGE SCALE GENOMIC DNA]</scope>
    <source>
        <strain evidence="1">Intl2013</strain>
        <tissue evidence="1">Whole animal</tissue>
    </source>
</reference>
<proteinExistence type="predicted"/>
<dbReference type="InterPro" id="IPR036116">
    <property type="entry name" value="FN3_sf"/>
</dbReference>
<dbReference type="SUPFAM" id="SSF49265">
    <property type="entry name" value="Fibronectin type III"/>
    <property type="match status" value="1"/>
</dbReference>
<keyword evidence="2" id="KW-1185">Reference proteome</keyword>
<evidence type="ECO:0000313" key="1">
    <source>
        <dbReference type="EMBL" id="OAF68680.1"/>
    </source>
</evidence>
<comment type="caution">
    <text evidence="1">The sequence shown here is derived from an EMBL/GenBank/DDBJ whole genome shotgun (WGS) entry which is preliminary data.</text>
</comment>
<feature type="non-terminal residue" evidence="1">
    <location>
        <position position="1"/>
    </location>
</feature>
<dbReference type="EMBL" id="LWCA01000404">
    <property type="protein sequence ID" value="OAF68680.1"/>
    <property type="molecule type" value="Genomic_DNA"/>
</dbReference>
<dbReference type="AlphaFoldDB" id="A0A177B3F2"/>
<protein>
    <recommendedName>
        <fullName evidence="3">Fibronectin type-III domain-containing protein</fullName>
    </recommendedName>
</protein>
<accession>A0A177B3F2</accession>